<keyword evidence="5" id="KW-0482">Metalloprotease</keyword>
<accession>A0A6I5KRD6</accession>
<organism evidence="7 8">
    <name type="scientific">Flagellimonas sediminis</name>
    <dbReference type="NCBI Taxonomy" id="2696468"/>
    <lineage>
        <taxon>Bacteria</taxon>
        <taxon>Pseudomonadati</taxon>
        <taxon>Bacteroidota</taxon>
        <taxon>Flavobacteriia</taxon>
        <taxon>Flavobacteriales</taxon>
        <taxon>Flavobacteriaceae</taxon>
        <taxon>Flagellimonas</taxon>
    </lineage>
</organism>
<dbReference type="Proteomes" id="UP000468707">
    <property type="component" value="Unassembled WGS sequence"/>
</dbReference>
<evidence type="ECO:0000256" key="1">
    <source>
        <dbReference type="ARBA" id="ARBA00022670"/>
    </source>
</evidence>
<keyword evidence="1" id="KW-0645">Protease</keyword>
<dbReference type="PANTHER" id="PTHR30471:SF3">
    <property type="entry name" value="UPF0758 PROTEIN YEES-RELATED"/>
    <property type="match status" value="1"/>
</dbReference>
<evidence type="ECO:0000259" key="6">
    <source>
        <dbReference type="PROSITE" id="PS50249"/>
    </source>
</evidence>
<dbReference type="GO" id="GO:0008237">
    <property type="term" value="F:metallopeptidase activity"/>
    <property type="evidence" value="ECO:0007669"/>
    <property type="project" value="UniProtKB-KW"/>
</dbReference>
<evidence type="ECO:0000256" key="5">
    <source>
        <dbReference type="ARBA" id="ARBA00023049"/>
    </source>
</evidence>
<dbReference type="CDD" id="cd08071">
    <property type="entry name" value="MPN_DUF2466"/>
    <property type="match status" value="1"/>
</dbReference>
<dbReference type="RefSeq" id="WP_163634552.1">
    <property type="nucleotide sequence ID" value="NZ_JAAAMI010000003.1"/>
</dbReference>
<proteinExistence type="predicted"/>
<name>A0A6I5KRD6_9FLAO</name>
<dbReference type="InterPro" id="IPR020891">
    <property type="entry name" value="UPF0758_CS"/>
</dbReference>
<comment type="caution">
    <text evidence="7">The sequence shown here is derived from an EMBL/GenBank/DDBJ whole genome shotgun (WGS) entry which is preliminary data.</text>
</comment>
<evidence type="ECO:0000256" key="2">
    <source>
        <dbReference type="ARBA" id="ARBA00022723"/>
    </source>
</evidence>
<dbReference type="InterPro" id="IPR037518">
    <property type="entry name" value="MPN"/>
</dbReference>
<keyword evidence="3" id="KW-0378">Hydrolase</keyword>
<feature type="domain" description="MPN" evidence="6">
    <location>
        <begin position="23"/>
        <end position="149"/>
    </location>
</feature>
<dbReference type="InterPro" id="IPR025657">
    <property type="entry name" value="RadC_JAB"/>
</dbReference>
<dbReference type="AlphaFoldDB" id="A0A6I5KRD6"/>
<dbReference type="PROSITE" id="PS50249">
    <property type="entry name" value="MPN"/>
    <property type="match status" value="1"/>
</dbReference>
<keyword evidence="4" id="KW-0862">Zinc</keyword>
<dbReference type="PROSITE" id="PS01302">
    <property type="entry name" value="UPF0758"/>
    <property type="match status" value="1"/>
</dbReference>
<dbReference type="InterPro" id="IPR001405">
    <property type="entry name" value="UPF0758"/>
</dbReference>
<evidence type="ECO:0000313" key="7">
    <source>
        <dbReference type="EMBL" id="NDV43107.1"/>
    </source>
</evidence>
<sequence>MIPKVNEIKVSYKQRIPARQWPKIEHSRDAAALLHQTWDHDTIALYETFKVIILNNGNRVKAIMELSHGGMTGAIVDVRLLFGIVLKVAGTAIILAHNHPSGTLKPSQPDRQITEKIRKAGAILDIRLLDHILLVPDGNHYSFADEGIL</sequence>
<dbReference type="PANTHER" id="PTHR30471">
    <property type="entry name" value="DNA REPAIR PROTEIN RADC"/>
    <property type="match status" value="1"/>
</dbReference>
<dbReference type="Pfam" id="PF04002">
    <property type="entry name" value="RadC"/>
    <property type="match status" value="1"/>
</dbReference>
<evidence type="ECO:0000256" key="3">
    <source>
        <dbReference type="ARBA" id="ARBA00022801"/>
    </source>
</evidence>
<dbReference type="GO" id="GO:0046872">
    <property type="term" value="F:metal ion binding"/>
    <property type="evidence" value="ECO:0007669"/>
    <property type="project" value="UniProtKB-KW"/>
</dbReference>
<dbReference type="Gene3D" id="3.40.140.10">
    <property type="entry name" value="Cytidine Deaminase, domain 2"/>
    <property type="match status" value="1"/>
</dbReference>
<dbReference type="GO" id="GO:0006508">
    <property type="term" value="P:proteolysis"/>
    <property type="evidence" value="ECO:0007669"/>
    <property type="project" value="UniProtKB-KW"/>
</dbReference>
<keyword evidence="2" id="KW-0479">Metal-binding</keyword>
<evidence type="ECO:0000313" key="8">
    <source>
        <dbReference type="Proteomes" id="UP000468707"/>
    </source>
</evidence>
<evidence type="ECO:0000256" key="4">
    <source>
        <dbReference type="ARBA" id="ARBA00022833"/>
    </source>
</evidence>
<protein>
    <submittedName>
        <fullName evidence="7">DNA repair protein</fullName>
    </submittedName>
</protein>
<dbReference type="EMBL" id="JAAAMI010000003">
    <property type="protein sequence ID" value="NDV43107.1"/>
    <property type="molecule type" value="Genomic_DNA"/>
</dbReference>
<reference evidence="7 8" key="1">
    <citation type="submission" date="2020-01" db="EMBL/GenBank/DDBJ databases">
        <title>Muricauda sediminis sp.nov. 40Bstr401.</title>
        <authorList>
            <person name="Xue Z."/>
            <person name="Zhu S."/>
            <person name="Ren N."/>
            <person name="Chen T."/>
            <person name="Chen X."/>
            <person name="Chen J."/>
            <person name="Yang J."/>
        </authorList>
    </citation>
    <scope>NUCLEOTIDE SEQUENCE [LARGE SCALE GENOMIC DNA]</scope>
    <source>
        <strain evidence="7 8">40Bstr401</strain>
    </source>
</reference>
<gene>
    <name evidence="7" type="ORF">GTK07_07170</name>
</gene>
<keyword evidence="8" id="KW-1185">Reference proteome</keyword>